<evidence type="ECO:0000256" key="1">
    <source>
        <dbReference type="ARBA" id="ARBA00022475"/>
    </source>
</evidence>
<protein>
    <submittedName>
        <fullName evidence="7">BatA protein</fullName>
    </submittedName>
</protein>
<dbReference type="PANTHER" id="PTHR22550:SF5">
    <property type="entry name" value="LEUCINE ZIPPER PROTEIN 4"/>
    <property type="match status" value="1"/>
</dbReference>
<dbReference type="InterPro" id="IPR036465">
    <property type="entry name" value="vWFA_dom_sf"/>
</dbReference>
<evidence type="ECO:0000259" key="6">
    <source>
        <dbReference type="PROSITE" id="PS50234"/>
    </source>
</evidence>
<evidence type="ECO:0000313" key="8">
    <source>
        <dbReference type="Proteomes" id="UP001321582"/>
    </source>
</evidence>
<proteinExistence type="predicted"/>
<dbReference type="AlphaFoldDB" id="A0AAU9DY45"/>
<feature type="transmembrane region" description="Helical" evidence="5">
    <location>
        <begin position="6"/>
        <end position="22"/>
    </location>
</feature>
<reference evidence="7 8" key="1">
    <citation type="submission" date="2022-11" db="EMBL/GenBank/DDBJ databases">
        <title>Haliovirga abyssi gen. nov., sp. nov., a mesophilic fermentative bacterium isolated from the Iheya North hydrothermal field and the proposal of Haliovirgaceae fam. nov.</title>
        <authorList>
            <person name="Miyazaki U."/>
            <person name="Tame A."/>
            <person name="Miyazaki J."/>
            <person name="Takai K."/>
            <person name="Sawayama S."/>
            <person name="Kitajima M."/>
            <person name="Okamoto A."/>
            <person name="Nakagawa S."/>
        </authorList>
    </citation>
    <scope>NUCLEOTIDE SEQUENCE [LARGE SCALE GENOMIC DNA]</scope>
    <source>
        <strain evidence="7 8">IC12</strain>
    </source>
</reference>
<name>A0AAU9DY45_9FUSO</name>
<feature type="domain" description="VWFA" evidence="6">
    <location>
        <begin position="84"/>
        <end position="278"/>
    </location>
</feature>
<dbReference type="Pfam" id="PF07584">
    <property type="entry name" value="BatA"/>
    <property type="match status" value="1"/>
</dbReference>
<dbReference type="SMART" id="SM00327">
    <property type="entry name" value="VWA"/>
    <property type="match status" value="1"/>
</dbReference>
<keyword evidence="1" id="KW-1003">Cell membrane</keyword>
<feature type="transmembrane region" description="Helical" evidence="5">
    <location>
        <begin position="53"/>
        <end position="71"/>
    </location>
</feature>
<organism evidence="7 8">
    <name type="scientific">Haliovirga abyssi</name>
    <dbReference type="NCBI Taxonomy" id="2996794"/>
    <lineage>
        <taxon>Bacteria</taxon>
        <taxon>Fusobacteriati</taxon>
        <taxon>Fusobacteriota</taxon>
        <taxon>Fusobacteriia</taxon>
        <taxon>Fusobacteriales</taxon>
        <taxon>Haliovirgaceae</taxon>
        <taxon>Haliovirga</taxon>
    </lineage>
</organism>
<gene>
    <name evidence="7" type="primary">batA</name>
    <name evidence="7" type="ORF">HLVA_08990</name>
</gene>
<evidence type="ECO:0000256" key="3">
    <source>
        <dbReference type="ARBA" id="ARBA00022989"/>
    </source>
</evidence>
<dbReference type="InterPro" id="IPR050768">
    <property type="entry name" value="UPF0353/GerABKA_families"/>
</dbReference>
<dbReference type="NCBIfam" id="TIGR02226">
    <property type="entry name" value="two_anch"/>
    <property type="match status" value="1"/>
</dbReference>
<evidence type="ECO:0000313" key="7">
    <source>
        <dbReference type="EMBL" id="BDU50330.1"/>
    </source>
</evidence>
<evidence type="ECO:0000256" key="5">
    <source>
        <dbReference type="SAM" id="Phobius"/>
    </source>
</evidence>
<dbReference type="SUPFAM" id="SSF53300">
    <property type="entry name" value="vWA-like"/>
    <property type="match status" value="1"/>
</dbReference>
<keyword evidence="3 5" id="KW-1133">Transmembrane helix</keyword>
<evidence type="ECO:0000256" key="4">
    <source>
        <dbReference type="ARBA" id="ARBA00023136"/>
    </source>
</evidence>
<evidence type="ECO:0000256" key="2">
    <source>
        <dbReference type="ARBA" id="ARBA00022692"/>
    </source>
</evidence>
<sequence length="324" mass="36501">MFRFASYYFLLFIPIVIYLFFMKRKNSSIEFSSIATIKKYSAHKTIKHKIGEWLILLGIILLLVALSRPQLVEQNKNIYKKGIDIALALDVSGSMESVDFKPSRIEVAKDVLKKFVDKRENDRISFVIFSGTAYTKIPLTIDYNVLDEAIAKTTTKDVNTDGTAIGMGIAVAVNRLKNSKAKSKVIILLTDGDNNAGLISPEAAMKLAKDTGIKIYTIGVGTNKTIMPVKDGYGNIVTYRQFTGGLDEGLLKKIANATEGKYFRAKDKNSLENIFKTINSLEKTKIKSKKTFQYKELYYLWLLFGLLFMILGIILEKLIYIKIP</sequence>
<accession>A0AAU9DY45</accession>
<dbReference type="Proteomes" id="UP001321582">
    <property type="component" value="Chromosome"/>
</dbReference>
<dbReference type="InterPro" id="IPR011933">
    <property type="entry name" value="Double_TM_dom"/>
</dbReference>
<dbReference type="InterPro" id="IPR002035">
    <property type="entry name" value="VWF_A"/>
</dbReference>
<dbReference type="KEGG" id="haby:HLVA_08990"/>
<dbReference type="Gene3D" id="3.40.50.410">
    <property type="entry name" value="von Willebrand factor, type A domain"/>
    <property type="match status" value="1"/>
</dbReference>
<dbReference type="InterPro" id="IPR024163">
    <property type="entry name" value="Aerotolerance_reg_N"/>
</dbReference>
<keyword evidence="4 5" id="KW-0472">Membrane</keyword>
<dbReference type="PROSITE" id="PS50234">
    <property type="entry name" value="VWFA"/>
    <property type="match status" value="1"/>
</dbReference>
<dbReference type="Pfam" id="PF00092">
    <property type="entry name" value="VWA"/>
    <property type="match status" value="1"/>
</dbReference>
<dbReference type="EMBL" id="AP027059">
    <property type="protein sequence ID" value="BDU50330.1"/>
    <property type="molecule type" value="Genomic_DNA"/>
</dbReference>
<dbReference type="RefSeq" id="WP_307905262.1">
    <property type="nucleotide sequence ID" value="NZ_AP027059.1"/>
</dbReference>
<keyword evidence="2 5" id="KW-0812">Transmembrane</keyword>
<dbReference type="PANTHER" id="PTHR22550">
    <property type="entry name" value="SPORE GERMINATION PROTEIN"/>
    <property type="match status" value="1"/>
</dbReference>
<feature type="transmembrane region" description="Helical" evidence="5">
    <location>
        <begin position="297"/>
        <end position="315"/>
    </location>
</feature>
<keyword evidence="8" id="KW-1185">Reference proteome</keyword>